<comment type="caution">
    <text evidence="1">The sequence shown here is derived from an EMBL/GenBank/DDBJ whole genome shotgun (WGS) entry which is preliminary data.</text>
</comment>
<sequence>MRKRFWAIAIGALVGLALQRVVAFTAGESCSS</sequence>
<keyword evidence="2" id="KW-1185">Reference proteome</keyword>
<gene>
    <name evidence="1" type="ORF">M2350_000478</name>
</gene>
<evidence type="ECO:0000313" key="2">
    <source>
        <dbReference type="Proteomes" id="UP001204798"/>
    </source>
</evidence>
<proteinExistence type="predicted"/>
<accession>A0ABT2EJL2</accession>
<reference evidence="1 2" key="1">
    <citation type="submission" date="2022-08" db="EMBL/GenBank/DDBJ databases">
        <title>Bacterial and archaeal communities from various locations to study Microbial Dark Matter (Phase II).</title>
        <authorList>
            <person name="Stepanauskas R."/>
        </authorList>
    </citation>
    <scope>NUCLEOTIDE SEQUENCE [LARGE SCALE GENOMIC DNA]</scope>
    <source>
        <strain evidence="1 2">PD1</strain>
    </source>
</reference>
<evidence type="ECO:0000313" key="1">
    <source>
        <dbReference type="EMBL" id="MCS3918081.1"/>
    </source>
</evidence>
<dbReference type="EMBL" id="JANUCP010000001">
    <property type="protein sequence ID" value="MCS3918081.1"/>
    <property type="molecule type" value="Genomic_DNA"/>
</dbReference>
<organism evidence="1 2">
    <name type="scientific">Candidatus Fervidibacter sacchari</name>
    <dbReference type="NCBI Taxonomy" id="1448929"/>
    <lineage>
        <taxon>Bacteria</taxon>
        <taxon>Candidatus Fervidibacterota</taxon>
        <taxon>Candidatus Fervidibacter</taxon>
    </lineage>
</organism>
<name>A0ABT2EJL2_9BACT</name>
<protein>
    <submittedName>
        <fullName evidence="1">Uncharacterized protein</fullName>
    </submittedName>
</protein>
<dbReference type="Proteomes" id="UP001204798">
    <property type="component" value="Unassembled WGS sequence"/>
</dbReference>